<accession>A0A2T7NT01</accession>
<protein>
    <recommendedName>
        <fullName evidence="1">Serine aminopeptidase S33 domain-containing protein</fullName>
    </recommendedName>
</protein>
<evidence type="ECO:0000313" key="2">
    <source>
        <dbReference type="EMBL" id="PVD24288.1"/>
    </source>
</evidence>
<organism evidence="2 3">
    <name type="scientific">Pomacea canaliculata</name>
    <name type="common">Golden apple snail</name>
    <dbReference type="NCBI Taxonomy" id="400727"/>
    <lineage>
        <taxon>Eukaryota</taxon>
        <taxon>Metazoa</taxon>
        <taxon>Spiralia</taxon>
        <taxon>Lophotrochozoa</taxon>
        <taxon>Mollusca</taxon>
        <taxon>Gastropoda</taxon>
        <taxon>Caenogastropoda</taxon>
        <taxon>Architaenioglossa</taxon>
        <taxon>Ampullarioidea</taxon>
        <taxon>Ampullariidae</taxon>
        <taxon>Pomacea</taxon>
    </lineage>
</organism>
<dbReference type="InterPro" id="IPR051044">
    <property type="entry name" value="MAG_DAG_Lipase"/>
</dbReference>
<name>A0A2T7NT01_POMCA</name>
<dbReference type="InterPro" id="IPR029058">
    <property type="entry name" value="AB_hydrolase_fold"/>
</dbReference>
<dbReference type="FunFam" id="3.40.50.1820:FF:000117">
    <property type="entry name" value="Monoglyceride lipase, putative"/>
    <property type="match status" value="1"/>
</dbReference>
<evidence type="ECO:0000313" key="3">
    <source>
        <dbReference type="Proteomes" id="UP000245119"/>
    </source>
</evidence>
<dbReference type="PANTHER" id="PTHR11614">
    <property type="entry name" value="PHOSPHOLIPASE-RELATED"/>
    <property type="match status" value="1"/>
</dbReference>
<sequence>MTQAERGLRESSFTSKNGKKIFCRYWCEDLNKPRALVFISHGAAEHCLYYSPLALQLKNAGCYVFAHDHVGHGQSEGDRVHVNDIHEYVDDVFYHLDMVSERFPDIPKFIIGHSMGGAIAIIALIERPDFVNGMVLISPAVTTDPGTISPLKIFFGKIVAKILPQTPVLHLDTSNLSRDKAVVQKYLDDPLVYHGGLKARWGASFLKWLQWIESNMSRIVCPLLVMHGTADRLTTPEGSKKLAKYAESKDKTLKIYEGYYHQLHYEPEEDGAGVRREIIEWISARCKAA</sequence>
<dbReference type="InterPro" id="IPR000073">
    <property type="entry name" value="AB_hydrolase_1"/>
</dbReference>
<comment type="caution">
    <text evidence="2">The sequence shown here is derived from an EMBL/GenBank/DDBJ whole genome shotgun (WGS) entry which is preliminary data.</text>
</comment>
<dbReference type="InterPro" id="IPR022742">
    <property type="entry name" value="Hydrolase_4"/>
</dbReference>
<reference evidence="2 3" key="1">
    <citation type="submission" date="2018-04" db="EMBL/GenBank/DDBJ databases">
        <title>The genome of golden apple snail Pomacea canaliculata provides insight into stress tolerance and invasive adaptation.</title>
        <authorList>
            <person name="Liu C."/>
            <person name="Liu B."/>
            <person name="Ren Y."/>
            <person name="Zhang Y."/>
            <person name="Wang H."/>
            <person name="Li S."/>
            <person name="Jiang F."/>
            <person name="Yin L."/>
            <person name="Zhang G."/>
            <person name="Qian W."/>
            <person name="Fan W."/>
        </authorList>
    </citation>
    <scope>NUCLEOTIDE SEQUENCE [LARGE SCALE GENOMIC DNA]</scope>
    <source>
        <strain evidence="2">SZHN2017</strain>
        <tissue evidence="2">Muscle</tissue>
    </source>
</reference>
<dbReference type="STRING" id="400727.A0A2T7NT01"/>
<keyword evidence="3" id="KW-1185">Reference proteome</keyword>
<feature type="domain" description="Serine aminopeptidase S33" evidence="1">
    <location>
        <begin position="32"/>
        <end position="268"/>
    </location>
</feature>
<dbReference type="Pfam" id="PF12146">
    <property type="entry name" value="Hydrolase_4"/>
    <property type="match status" value="1"/>
</dbReference>
<dbReference type="Proteomes" id="UP000245119">
    <property type="component" value="Linkage Group LG9"/>
</dbReference>
<dbReference type="Gene3D" id="3.40.50.1820">
    <property type="entry name" value="alpha/beta hydrolase"/>
    <property type="match status" value="1"/>
</dbReference>
<dbReference type="SUPFAM" id="SSF53474">
    <property type="entry name" value="alpha/beta-Hydrolases"/>
    <property type="match status" value="1"/>
</dbReference>
<dbReference type="PRINTS" id="PR00111">
    <property type="entry name" value="ABHYDROLASE"/>
</dbReference>
<dbReference type="EMBL" id="PZQS01000009">
    <property type="protein sequence ID" value="PVD24288.1"/>
    <property type="molecule type" value="Genomic_DNA"/>
</dbReference>
<dbReference type="AlphaFoldDB" id="A0A2T7NT01"/>
<proteinExistence type="predicted"/>
<dbReference type="OrthoDB" id="2498029at2759"/>
<gene>
    <name evidence="2" type="ORF">C0Q70_14759</name>
</gene>
<evidence type="ECO:0000259" key="1">
    <source>
        <dbReference type="Pfam" id="PF12146"/>
    </source>
</evidence>